<protein>
    <recommendedName>
        <fullName evidence="3">Antitoxin SocA-like Panacea domain-containing protein</fullName>
    </recommendedName>
</protein>
<keyword evidence="2" id="KW-1185">Reference proteome</keyword>
<dbReference type="STRING" id="768710.DesyoDRAFT_2102"/>
<dbReference type="AlphaFoldDB" id="H5XU98"/>
<dbReference type="HOGENOM" id="CLU_122294_1_0_9"/>
<name>H5XU98_9FIRM</name>
<evidence type="ECO:0000313" key="1">
    <source>
        <dbReference type="EMBL" id="EHQ89194.1"/>
    </source>
</evidence>
<proteinExistence type="predicted"/>
<accession>H5XU98</accession>
<gene>
    <name evidence="1" type="ORF">DesyoDRAFT_2102</name>
</gene>
<reference evidence="1 2" key="1">
    <citation type="submission" date="2011-11" db="EMBL/GenBank/DDBJ databases">
        <title>The Noncontiguous Finished genome of Desulfosporosinus youngiae DSM 17734.</title>
        <authorList>
            <consortium name="US DOE Joint Genome Institute (JGI-PGF)"/>
            <person name="Lucas S."/>
            <person name="Han J."/>
            <person name="Lapidus A."/>
            <person name="Cheng J.-F."/>
            <person name="Goodwin L."/>
            <person name="Pitluck S."/>
            <person name="Peters L."/>
            <person name="Ovchinnikova G."/>
            <person name="Lu M."/>
            <person name="Land M.L."/>
            <person name="Hauser L."/>
            <person name="Pester M."/>
            <person name="Spring S."/>
            <person name="Ollivier B."/>
            <person name="Rattei T."/>
            <person name="Klenk H.-P."/>
            <person name="Wagner M."/>
            <person name="Loy A."/>
            <person name="Woyke T.J."/>
        </authorList>
    </citation>
    <scope>NUCLEOTIDE SEQUENCE [LARGE SCALE GENOMIC DNA]</scope>
    <source>
        <strain evidence="1 2">DSM 17734</strain>
    </source>
</reference>
<evidence type="ECO:0008006" key="3">
    <source>
        <dbReference type="Google" id="ProtNLM"/>
    </source>
</evidence>
<sequence length="162" mass="18952">MFDSAYLLLKLFNQADLIHGRKKLQKMVHLLSIAGSNFPFKYQYHHYGPYSAELQQEIDFMVSYGMLDEIRSSYGYTYQITDRGKEFMNQLNCQYKENINQDLVASLNLQSSQFLEMVSTYAFLLDSNYDSEGAKKKALELKPHLAGCIDEAMKYYHQMMNF</sequence>
<dbReference type="EMBL" id="CM001441">
    <property type="protein sequence ID" value="EHQ89194.1"/>
    <property type="molecule type" value="Genomic_DNA"/>
</dbReference>
<evidence type="ECO:0000313" key="2">
    <source>
        <dbReference type="Proteomes" id="UP000005104"/>
    </source>
</evidence>
<dbReference type="eggNOG" id="COG3465">
    <property type="taxonomic scope" value="Bacteria"/>
</dbReference>
<dbReference type="Proteomes" id="UP000005104">
    <property type="component" value="Chromosome"/>
</dbReference>
<organism evidence="1 2">
    <name type="scientific">Desulfosporosinus youngiae DSM 17734</name>
    <dbReference type="NCBI Taxonomy" id="768710"/>
    <lineage>
        <taxon>Bacteria</taxon>
        <taxon>Bacillati</taxon>
        <taxon>Bacillota</taxon>
        <taxon>Clostridia</taxon>
        <taxon>Eubacteriales</taxon>
        <taxon>Desulfitobacteriaceae</taxon>
        <taxon>Desulfosporosinus</taxon>
    </lineage>
</organism>